<organism evidence="2 3">
    <name type="scientific">Ficus carica</name>
    <name type="common">Common fig</name>
    <dbReference type="NCBI Taxonomy" id="3494"/>
    <lineage>
        <taxon>Eukaryota</taxon>
        <taxon>Viridiplantae</taxon>
        <taxon>Streptophyta</taxon>
        <taxon>Embryophyta</taxon>
        <taxon>Tracheophyta</taxon>
        <taxon>Spermatophyta</taxon>
        <taxon>Magnoliopsida</taxon>
        <taxon>eudicotyledons</taxon>
        <taxon>Gunneridae</taxon>
        <taxon>Pentapetalae</taxon>
        <taxon>rosids</taxon>
        <taxon>fabids</taxon>
        <taxon>Rosales</taxon>
        <taxon>Moraceae</taxon>
        <taxon>Ficeae</taxon>
        <taxon>Ficus</taxon>
    </lineage>
</organism>
<reference evidence="2" key="1">
    <citation type="submission" date="2023-07" db="EMBL/GenBank/DDBJ databases">
        <title>draft genome sequence of fig (Ficus carica).</title>
        <authorList>
            <person name="Takahashi T."/>
            <person name="Nishimura K."/>
        </authorList>
    </citation>
    <scope>NUCLEOTIDE SEQUENCE</scope>
</reference>
<accession>A0AA88JAV8</accession>
<dbReference type="EMBL" id="BTGU01000248">
    <property type="protein sequence ID" value="GMN65616.1"/>
    <property type="molecule type" value="Genomic_DNA"/>
</dbReference>
<dbReference type="AlphaFoldDB" id="A0AA88JAV8"/>
<name>A0AA88JAV8_FICCA</name>
<evidence type="ECO:0000256" key="1">
    <source>
        <dbReference type="SAM" id="MobiDB-lite"/>
    </source>
</evidence>
<keyword evidence="3" id="KW-1185">Reference proteome</keyword>
<gene>
    <name evidence="2" type="ORF">TIFTF001_034684</name>
</gene>
<evidence type="ECO:0000313" key="3">
    <source>
        <dbReference type="Proteomes" id="UP001187192"/>
    </source>
</evidence>
<comment type="caution">
    <text evidence="2">The sequence shown here is derived from an EMBL/GenBank/DDBJ whole genome shotgun (WGS) entry which is preliminary data.</text>
</comment>
<protein>
    <submittedName>
        <fullName evidence="2">Uncharacterized protein</fullName>
    </submittedName>
</protein>
<feature type="compositionally biased region" description="Basic and acidic residues" evidence="1">
    <location>
        <begin position="92"/>
        <end position="105"/>
    </location>
</feature>
<feature type="region of interest" description="Disordered" evidence="1">
    <location>
        <begin position="68"/>
        <end position="105"/>
    </location>
</feature>
<dbReference type="Proteomes" id="UP001187192">
    <property type="component" value="Unassembled WGS sequence"/>
</dbReference>
<evidence type="ECO:0000313" key="2">
    <source>
        <dbReference type="EMBL" id="GMN65616.1"/>
    </source>
</evidence>
<proteinExistence type="predicted"/>
<sequence>MVDKFDEAQAKIKSLETEKAVLAIQILDAFEKATIKARYDLLKQYKQGLFVEAEIEEELDLWKDEIEGPSSAPGITIEPMLNDAGKSGVEPPTHEELLEDREQRQ</sequence>